<dbReference type="EMBL" id="KZ293646">
    <property type="protein sequence ID" value="PBL00327.1"/>
    <property type="molecule type" value="Genomic_DNA"/>
</dbReference>
<keyword evidence="3" id="KW-1185">Reference proteome</keyword>
<dbReference type="Proteomes" id="UP000217790">
    <property type="component" value="Unassembled WGS sequence"/>
</dbReference>
<feature type="domain" description="Mitochondrial splicing suppressor 51-like C-terminal" evidence="1">
    <location>
        <begin position="10"/>
        <end position="147"/>
    </location>
</feature>
<dbReference type="AlphaFoldDB" id="A0A2H3EMU4"/>
<evidence type="ECO:0000313" key="2">
    <source>
        <dbReference type="EMBL" id="PBL00327.1"/>
    </source>
</evidence>
<evidence type="ECO:0000259" key="1">
    <source>
        <dbReference type="Pfam" id="PF20179"/>
    </source>
</evidence>
<dbReference type="InParanoid" id="A0A2H3EMU4"/>
<gene>
    <name evidence="2" type="ORF">ARMGADRAFT_1159674</name>
</gene>
<dbReference type="OrthoDB" id="432970at2759"/>
<dbReference type="STRING" id="47427.A0A2H3EMU4"/>
<sequence>MAKEAASVTLTITMALEDTIPDLAQRKRVYVHVVSTEMMEMLYFLPRLQNLVVVNAGPNVETPCQTNAACDRCRNLGRSRTSGKSHPLDLIARVHGSGTAAWRFSLEMILDNGKPVVFTAYQRLEVEWKEKASKETGARVVEDVEANI</sequence>
<name>A0A2H3EMU4_ARMGA</name>
<proteinExistence type="predicted"/>
<evidence type="ECO:0000313" key="3">
    <source>
        <dbReference type="Proteomes" id="UP000217790"/>
    </source>
</evidence>
<accession>A0A2H3EMU4</accession>
<organism evidence="2 3">
    <name type="scientific">Armillaria gallica</name>
    <name type="common">Bulbous honey fungus</name>
    <name type="synonym">Armillaria bulbosa</name>
    <dbReference type="NCBI Taxonomy" id="47427"/>
    <lineage>
        <taxon>Eukaryota</taxon>
        <taxon>Fungi</taxon>
        <taxon>Dikarya</taxon>
        <taxon>Basidiomycota</taxon>
        <taxon>Agaricomycotina</taxon>
        <taxon>Agaricomycetes</taxon>
        <taxon>Agaricomycetidae</taxon>
        <taxon>Agaricales</taxon>
        <taxon>Marasmiineae</taxon>
        <taxon>Physalacriaceae</taxon>
        <taxon>Armillaria</taxon>
    </lineage>
</organism>
<reference evidence="3" key="1">
    <citation type="journal article" date="2017" name="Nat. Ecol. Evol.">
        <title>Genome expansion and lineage-specific genetic innovations in the forest pathogenic fungi Armillaria.</title>
        <authorList>
            <person name="Sipos G."/>
            <person name="Prasanna A.N."/>
            <person name="Walter M.C."/>
            <person name="O'Connor E."/>
            <person name="Balint B."/>
            <person name="Krizsan K."/>
            <person name="Kiss B."/>
            <person name="Hess J."/>
            <person name="Varga T."/>
            <person name="Slot J."/>
            <person name="Riley R."/>
            <person name="Boka B."/>
            <person name="Rigling D."/>
            <person name="Barry K."/>
            <person name="Lee J."/>
            <person name="Mihaltcheva S."/>
            <person name="LaButti K."/>
            <person name="Lipzen A."/>
            <person name="Waldron R."/>
            <person name="Moloney N.M."/>
            <person name="Sperisen C."/>
            <person name="Kredics L."/>
            <person name="Vagvoelgyi C."/>
            <person name="Patrignani A."/>
            <person name="Fitzpatrick D."/>
            <person name="Nagy I."/>
            <person name="Doyle S."/>
            <person name="Anderson J.B."/>
            <person name="Grigoriev I.V."/>
            <person name="Gueldener U."/>
            <person name="Muensterkoetter M."/>
            <person name="Nagy L.G."/>
        </authorList>
    </citation>
    <scope>NUCLEOTIDE SEQUENCE [LARGE SCALE GENOMIC DNA]</scope>
    <source>
        <strain evidence="3">Ar21-2</strain>
    </source>
</reference>
<dbReference type="InterPro" id="IPR046824">
    <property type="entry name" value="Mss51-like_C"/>
</dbReference>
<dbReference type="Pfam" id="PF20179">
    <property type="entry name" value="MSS51_C"/>
    <property type="match status" value="1"/>
</dbReference>
<protein>
    <recommendedName>
        <fullName evidence="1">Mitochondrial splicing suppressor 51-like C-terminal domain-containing protein</fullName>
    </recommendedName>
</protein>